<evidence type="ECO:0000256" key="4">
    <source>
        <dbReference type="ARBA" id="ARBA00023128"/>
    </source>
</evidence>
<keyword evidence="8" id="KW-1185">Reference proteome</keyword>
<evidence type="ECO:0000313" key="7">
    <source>
        <dbReference type="EMBL" id="WFC97352.1"/>
    </source>
</evidence>
<dbReference type="GO" id="GO:0006123">
    <property type="term" value="P:mitochondrial electron transport, cytochrome c to oxygen"/>
    <property type="evidence" value="ECO:0007669"/>
    <property type="project" value="TreeGrafter"/>
</dbReference>
<keyword evidence="4" id="KW-0496">Mitochondrion</keyword>
<evidence type="ECO:0000256" key="2">
    <source>
        <dbReference type="ARBA" id="ARBA00022792"/>
    </source>
</evidence>
<keyword evidence="5" id="KW-0472">Membrane</keyword>
<evidence type="ECO:0000313" key="8">
    <source>
        <dbReference type="Proteomes" id="UP001219567"/>
    </source>
</evidence>
<accession>A0AAJ5YPG1</accession>
<keyword evidence="2" id="KW-0999">Mitochondrion inner membrane</keyword>
<dbReference type="Proteomes" id="UP001219567">
    <property type="component" value="Chromosome 1"/>
</dbReference>
<evidence type="ECO:0000256" key="1">
    <source>
        <dbReference type="ARBA" id="ARBA00004273"/>
    </source>
</evidence>
<evidence type="ECO:0000256" key="3">
    <source>
        <dbReference type="ARBA" id="ARBA00022946"/>
    </source>
</evidence>
<dbReference type="GO" id="GO:0005743">
    <property type="term" value="C:mitochondrial inner membrane"/>
    <property type="evidence" value="ECO:0007669"/>
    <property type="project" value="UniProtKB-SubCell"/>
</dbReference>
<gene>
    <name evidence="7" type="primary">COX6A</name>
    <name evidence="7" type="ORF">MYAM1_000062</name>
</gene>
<dbReference type="Pfam" id="PF02046">
    <property type="entry name" value="COX6A"/>
    <property type="match status" value="1"/>
</dbReference>
<organism evidence="7 8">
    <name type="scientific">Malassezia yamatoensis</name>
    <dbReference type="NCBI Taxonomy" id="253288"/>
    <lineage>
        <taxon>Eukaryota</taxon>
        <taxon>Fungi</taxon>
        <taxon>Dikarya</taxon>
        <taxon>Basidiomycota</taxon>
        <taxon>Ustilaginomycotina</taxon>
        <taxon>Malasseziomycetes</taxon>
        <taxon>Malasseziales</taxon>
        <taxon>Malasseziaceae</taxon>
        <taxon>Malassezia</taxon>
    </lineage>
</organism>
<sequence>MSVLRVVPRAALARAAKPSPIARTISTDTKATSLWRNISLYVMIPGSVLFGAYAYKIESAHHEHQEHILHENDGQLPERPPYPYLNIRKKKFPWGNQSLFFNPDVNYAADEE</sequence>
<protein>
    <submittedName>
        <fullName evidence="7">Cytochrome c oxidase subunit 6A</fullName>
    </submittedName>
</protein>
<comment type="subcellular location">
    <subcellularLocation>
        <location evidence="1">Mitochondrion inner membrane</location>
    </subcellularLocation>
</comment>
<dbReference type="SUPFAM" id="SSF81411">
    <property type="entry name" value="Mitochondrial cytochrome c oxidase subunit VIa"/>
    <property type="match status" value="1"/>
</dbReference>
<dbReference type="InterPro" id="IPR001349">
    <property type="entry name" value="Cyt_c_oxidase_su6a"/>
</dbReference>
<dbReference type="InterPro" id="IPR036418">
    <property type="entry name" value="Cyt_c_oxidase_su6a_sf"/>
</dbReference>
<keyword evidence="3" id="KW-0809">Transit peptide</keyword>
<evidence type="ECO:0000256" key="6">
    <source>
        <dbReference type="RuleBase" id="RU004396"/>
    </source>
</evidence>
<comment type="similarity">
    <text evidence="6">Belongs to the cytochrome c oxidase subunit 6A family.</text>
</comment>
<evidence type="ECO:0000256" key="5">
    <source>
        <dbReference type="ARBA" id="ARBA00023136"/>
    </source>
</evidence>
<dbReference type="PANTHER" id="PTHR11504:SF0">
    <property type="entry name" value="CYTOCHROME C OXIDASE SUBUNIT"/>
    <property type="match status" value="1"/>
</dbReference>
<dbReference type="EMBL" id="CP119943">
    <property type="protein sequence ID" value="WFC97352.1"/>
    <property type="molecule type" value="Genomic_DNA"/>
</dbReference>
<dbReference type="Gene3D" id="4.10.95.10">
    <property type="entry name" value="Cytochrome c oxidase, subunit VIa"/>
    <property type="match status" value="1"/>
</dbReference>
<dbReference type="GO" id="GO:0030234">
    <property type="term" value="F:enzyme regulator activity"/>
    <property type="evidence" value="ECO:0007669"/>
    <property type="project" value="TreeGrafter"/>
</dbReference>
<proteinExistence type="inferred from homology"/>
<name>A0AAJ5YPG1_9BASI</name>
<dbReference type="AlphaFoldDB" id="A0AAJ5YPG1"/>
<reference evidence="7 8" key="1">
    <citation type="submission" date="2023-03" db="EMBL/GenBank/DDBJ databases">
        <title>Mating type loci evolution in Malassezia.</title>
        <authorList>
            <person name="Coelho M.A."/>
        </authorList>
    </citation>
    <scope>NUCLEOTIDE SEQUENCE [LARGE SCALE GENOMIC DNA]</scope>
    <source>
        <strain evidence="7 8">CBS 9725</strain>
    </source>
</reference>
<dbReference type="PANTHER" id="PTHR11504">
    <property type="entry name" value="CYTOCHROME C OXIDASE POLYPEPTIDE VIA"/>
    <property type="match status" value="1"/>
</dbReference>